<evidence type="ECO:0000313" key="1">
    <source>
        <dbReference type="EMBL" id="KTB40692.1"/>
    </source>
</evidence>
<evidence type="ECO:0008006" key="3">
    <source>
        <dbReference type="Google" id="ProtNLM"/>
    </source>
</evidence>
<sequence>MAAQFRTHVFAVEVTGKNARLLRFDREGAVVTSSFAYEEETHLVDFLWRFNHASSEARGHDGSVTMPSANEAAHVDTARTVLHMEPTAKVWRFEVFDEATQKPVVFYGGVLAESLSQGYLEDRSA</sequence>
<proteinExistence type="predicted"/>
<accession>A0A0W0FWI6</accession>
<dbReference type="AlphaFoldDB" id="A0A0W0FWI6"/>
<protein>
    <recommendedName>
        <fullName evidence="3">Fungal-type protein kinase domain-containing protein</fullName>
    </recommendedName>
</protein>
<reference evidence="1 2" key="1">
    <citation type="submission" date="2015-12" db="EMBL/GenBank/DDBJ databases">
        <title>Draft genome sequence of Moniliophthora roreri, the causal agent of frosty pod rot of cacao.</title>
        <authorList>
            <person name="Aime M.C."/>
            <person name="Diaz-Valderrama J.R."/>
            <person name="Kijpornyongpan T."/>
            <person name="Phillips-Mora W."/>
        </authorList>
    </citation>
    <scope>NUCLEOTIDE SEQUENCE [LARGE SCALE GENOMIC DNA]</scope>
    <source>
        <strain evidence="1 2">MCA 2952</strain>
    </source>
</reference>
<dbReference type="EMBL" id="LATX01001560">
    <property type="protein sequence ID" value="KTB40692.1"/>
    <property type="molecule type" value="Genomic_DNA"/>
</dbReference>
<evidence type="ECO:0000313" key="2">
    <source>
        <dbReference type="Proteomes" id="UP000054988"/>
    </source>
</evidence>
<organism evidence="1 2">
    <name type="scientific">Moniliophthora roreri</name>
    <name type="common">Frosty pod rot fungus</name>
    <name type="synonym">Monilia roreri</name>
    <dbReference type="NCBI Taxonomy" id="221103"/>
    <lineage>
        <taxon>Eukaryota</taxon>
        <taxon>Fungi</taxon>
        <taxon>Dikarya</taxon>
        <taxon>Basidiomycota</taxon>
        <taxon>Agaricomycotina</taxon>
        <taxon>Agaricomycetes</taxon>
        <taxon>Agaricomycetidae</taxon>
        <taxon>Agaricales</taxon>
        <taxon>Marasmiineae</taxon>
        <taxon>Marasmiaceae</taxon>
        <taxon>Moniliophthora</taxon>
    </lineage>
</organism>
<name>A0A0W0FWI6_MONRR</name>
<gene>
    <name evidence="1" type="ORF">WG66_6737</name>
</gene>
<dbReference type="Proteomes" id="UP000054988">
    <property type="component" value="Unassembled WGS sequence"/>
</dbReference>
<comment type="caution">
    <text evidence="1">The sequence shown here is derived from an EMBL/GenBank/DDBJ whole genome shotgun (WGS) entry which is preliminary data.</text>
</comment>